<name>A0AAW8TYB3_9ENTE</name>
<evidence type="ECO:0000313" key="3">
    <source>
        <dbReference type="Proteomes" id="UP001256711"/>
    </source>
</evidence>
<protein>
    <submittedName>
        <fullName evidence="2">Viral A-type inclusion protein</fullName>
    </submittedName>
</protein>
<dbReference type="Proteomes" id="UP001256711">
    <property type="component" value="Unassembled WGS sequence"/>
</dbReference>
<reference evidence="2" key="1">
    <citation type="submission" date="2023-03" db="EMBL/GenBank/DDBJ databases">
        <authorList>
            <person name="Shen W."/>
            <person name="Cai J."/>
        </authorList>
    </citation>
    <scope>NUCLEOTIDE SEQUENCE</scope>
    <source>
        <strain evidence="2">B226-2</strain>
    </source>
</reference>
<gene>
    <name evidence="2" type="ORF">P7H43_11075</name>
</gene>
<evidence type="ECO:0000313" key="2">
    <source>
        <dbReference type="EMBL" id="MDT2811018.1"/>
    </source>
</evidence>
<feature type="coiled-coil region" evidence="1">
    <location>
        <begin position="146"/>
        <end position="194"/>
    </location>
</feature>
<proteinExistence type="predicted"/>
<comment type="caution">
    <text evidence="2">The sequence shown here is derived from an EMBL/GenBank/DDBJ whole genome shotgun (WGS) entry which is preliminary data.</text>
</comment>
<dbReference type="EMBL" id="JARQBJ010000005">
    <property type="protein sequence ID" value="MDT2811018.1"/>
    <property type="molecule type" value="Genomic_DNA"/>
</dbReference>
<evidence type="ECO:0000256" key="1">
    <source>
        <dbReference type="SAM" id="Coils"/>
    </source>
</evidence>
<sequence length="294" mass="34430">MTEETIDQQSEVTEEASSFDEIKKVASANIGQMLQDLQAFEGAIKSESIPDIYRIYNGRLHEELKRTSNQNHEIDRLLTQKIHDNFTARFPFMVHKEKISETMNYYTISEYYRERPMIGIDASIPEIFIIPKIDSEWQRFMPRADGKMRNEEINALEAELNELEAKGISAKSQLEKVNAELKELKNQEAAIENTKGFFNRGKVEEELEPLLKRRGELEAKQAEWQQYVDNRQFVAQKRGTYEAQMKQIRLARALVEKERRLITKYFGGLTEMTEQIDEFLANYTGQTREVRDDE</sequence>
<keyword evidence="1" id="KW-0175">Coiled coil</keyword>
<organism evidence="2 3">
    <name type="scientific">Enterococcus asini</name>
    <dbReference type="NCBI Taxonomy" id="57732"/>
    <lineage>
        <taxon>Bacteria</taxon>
        <taxon>Bacillati</taxon>
        <taxon>Bacillota</taxon>
        <taxon>Bacilli</taxon>
        <taxon>Lactobacillales</taxon>
        <taxon>Enterococcaceae</taxon>
        <taxon>Enterococcus</taxon>
    </lineage>
</organism>
<dbReference type="AlphaFoldDB" id="A0AAW8TYB3"/>
<accession>A0AAW8TYB3</accession>